<dbReference type="InterPro" id="IPR036388">
    <property type="entry name" value="WH-like_DNA-bd_sf"/>
</dbReference>
<keyword evidence="4" id="KW-1185">Reference proteome</keyword>
<accession>A0A7J5URH4</accession>
<dbReference type="RefSeq" id="WP_152200547.1">
    <property type="nucleotide sequence ID" value="NZ_VUKF01000004.1"/>
</dbReference>
<dbReference type="PANTHER" id="PTHR43214">
    <property type="entry name" value="TWO-COMPONENT RESPONSE REGULATOR"/>
    <property type="match status" value="1"/>
</dbReference>
<dbReference type="PRINTS" id="PR00038">
    <property type="entry name" value="HTHLUXR"/>
</dbReference>
<organism evidence="3 4">
    <name type="scientific">Georgenia thermotolerans</name>
    <dbReference type="NCBI Taxonomy" id="527326"/>
    <lineage>
        <taxon>Bacteria</taxon>
        <taxon>Bacillati</taxon>
        <taxon>Actinomycetota</taxon>
        <taxon>Actinomycetes</taxon>
        <taxon>Micrococcales</taxon>
        <taxon>Bogoriellaceae</taxon>
        <taxon>Georgenia</taxon>
    </lineage>
</organism>
<reference evidence="3 4" key="1">
    <citation type="submission" date="2019-10" db="EMBL/GenBank/DDBJ databases">
        <title>Georgenia wutianyii sp. nov. and Georgenia yuyongxinii sp. nov. isolated from plateau pika (Ochotona curzoniae) in the Qinghai-Tibet plateau of China.</title>
        <authorList>
            <person name="Tian Z."/>
        </authorList>
    </citation>
    <scope>NUCLEOTIDE SEQUENCE [LARGE SCALE GENOMIC DNA]</scope>
    <source>
        <strain evidence="3 4">DSM 21501</strain>
    </source>
</reference>
<dbReference type="Proteomes" id="UP000451860">
    <property type="component" value="Unassembled WGS sequence"/>
</dbReference>
<evidence type="ECO:0000313" key="4">
    <source>
        <dbReference type="Proteomes" id="UP000451860"/>
    </source>
</evidence>
<dbReference type="InterPro" id="IPR011990">
    <property type="entry name" value="TPR-like_helical_dom_sf"/>
</dbReference>
<dbReference type="Gene3D" id="1.25.40.10">
    <property type="entry name" value="Tetratricopeptide repeat domain"/>
    <property type="match status" value="1"/>
</dbReference>
<dbReference type="Pfam" id="PF00196">
    <property type="entry name" value="GerE"/>
    <property type="match status" value="1"/>
</dbReference>
<dbReference type="PANTHER" id="PTHR43214:SF43">
    <property type="entry name" value="TWO-COMPONENT RESPONSE REGULATOR"/>
    <property type="match status" value="1"/>
</dbReference>
<dbReference type="PROSITE" id="PS00622">
    <property type="entry name" value="HTH_LUXR_1"/>
    <property type="match status" value="1"/>
</dbReference>
<dbReference type="Gene3D" id="1.10.10.10">
    <property type="entry name" value="Winged helix-like DNA-binding domain superfamily/Winged helix DNA-binding domain"/>
    <property type="match status" value="1"/>
</dbReference>
<dbReference type="EMBL" id="WHJE01000032">
    <property type="protein sequence ID" value="KAE8764463.1"/>
    <property type="molecule type" value="Genomic_DNA"/>
</dbReference>
<dbReference type="SMART" id="SM00421">
    <property type="entry name" value="HTH_LUXR"/>
    <property type="match status" value="1"/>
</dbReference>
<sequence>MSVDLLDQGRTSFAQQRWTEAYARLAAADQAGALGADDLARLATAAVLLARDVEGSDLFGRAHHAYLEQGDVENAARCAFWAGMILVGHGGHAQANGWLARAARAAEDGPADAVVHGYLRIPAALRAMRAGDYTAALDGFTAAREVGVRWHDPDLLALARLGIGGTRVLLGQMADGATLLDEVMVDVTAGQVSEIPSGIVYCAVIGVCRETFDLPRAREWTAALSRWCEQQPDLVPFRGECLVNRAHIMLAHGDWADALAEAERAVERLTDPPGQPELGQAVYQQAEILRLLGRPDEAETAYRRANQLGEEPQPGLALLRLEQGRVEDAAAAVRRVLDGAPHSLARCQVLPAVVEVLVAAGDVAQARRAAAELADMASRRDNPWLHAVAAGAHGAVLLAEGRPDAALAVLRRAWGLWQELGVPYEAARTRAAMGAAYRAAGDEDAAQLELDAARWAFTQLGARQDLARVEALSRRAPVAPGGLTPREVEVLRLVATGRTNRAIAAELFLSEKTVARHLSNIFTKLDLPSRAAATAYAYEHHLV</sequence>
<evidence type="ECO:0000313" key="3">
    <source>
        <dbReference type="EMBL" id="KAE8764463.1"/>
    </source>
</evidence>
<dbReference type="CDD" id="cd06170">
    <property type="entry name" value="LuxR_C_like"/>
    <property type="match status" value="1"/>
</dbReference>
<dbReference type="GO" id="GO:0003677">
    <property type="term" value="F:DNA binding"/>
    <property type="evidence" value="ECO:0007669"/>
    <property type="project" value="UniProtKB-KW"/>
</dbReference>
<gene>
    <name evidence="3" type="ORF">GB883_08980</name>
</gene>
<dbReference type="InterPro" id="IPR039420">
    <property type="entry name" value="WalR-like"/>
</dbReference>
<protein>
    <submittedName>
        <fullName evidence="3">DNA-binding response regulator</fullName>
    </submittedName>
</protein>
<dbReference type="InterPro" id="IPR000792">
    <property type="entry name" value="Tscrpt_reg_LuxR_C"/>
</dbReference>
<evidence type="ECO:0000259" key="2">
    <source>
        <dbReference type="PROSITE" id="PS50043"/>
    </source>
</evidence>
<proteinExistence type="predicted"/>
<dbReference type="SUPFAM" id="SSF46894">
    <property type="entry name" value="C-terminal effector domain of the bipartite response regulators"/>
    <property type="match status" value="1"/>
</dbReference>
<dbReference type="SUPFAM" id="SSF48452">
    <property type="entry name" value="TPR-like"/>
    <property type="match status" value="1"/>
</dbReference>
<keyword evidence="1 3" id="KW-0238">DNA-binding</keyword>
<dbReference type="InterPro" id="IPR016032">
    <property type="entry name" value="Sig_transdc_resp-reg_C-effctor"/>
</dbReference>
<comment type="caution">
    <text evidence="3">The sequence shown here is derived from an EMBL/GenBank/DDBJ whole genome shotgun (WGS) entry which is preliminary data.</text>
</comment>
<evidence type="ECO:0000256" key="1">
    <source>
        <dbReference type="ARBA" id="ARBA00023125"/>
    </source>
</evidence>
<dbReference type="AlphaFoldDB" id="A0A7J5URH4"/>
<name>A0A7J5URH4_9MICO</name>
<dbReference type="OrthoDB" id="27092at2"/>
<feature type="domain" description="HTH luxR-type" evidence="2">
    <location>
        <begin position="476"/>
        <end position="541"/>
    </location>
</feature>
<dbReference type="PROSITE" id="PS50043">
    <property type="entry name" value="HTH_LUXR_2"/>
    <property type="match status" value="1"/>
</dbReference>
<dbReference type="GO" id="GO:0006355">
    <property type="term" value="P:regulation of DNA-templated transcription"/>
    <property type="evidence" value="ECO:0007669"/>
    <property type="project" value="InterPro"/>
</dbReference>